<accession>A0A7J7ZBP6</accession>
<dbReference type="InterPro" id="IPR031501">
    <property type="entry name" value="Amelotin"/>
</dbReference>
<name>A0A7J7ZBP6_RHIFE</name>
<sequence length="278" mass="29642">MKTTILLFCLLGSTQSLPMQLNPALGLPPAKLVPDQATLVNQQQLNQVFSSLGLIPLTQMLTLGSDLQLLNPAAGMAPAAQTLPLTLGGLNVQQQLQPQMLPVIVAQLGAQGTILSSEELPVAPQIFTGLLFQPLFPGAILPTSQVNPDIQNAILPAGQAGVNPAIQGTAENPFPTPSGTDDDFGVTTPAGIQRGMLTTEETTTGSPNLLEVLAKAIRQEKEIKGIQIWNEEVKLSLFADDMMLYIENPKDSTKKLLETINEYGSNSDPTFHLVAMFP</sequence>
<comment type="caution">
    <text evidence="2">The sequence shown here is derived from an EMBL/GenBank/DDBJ whole genome shotgun (WGS) entry which is preliminary data.</text>
</comment>
<dbReference type="GO" id="GO:0070175">
    <property type="term" value="P:positive regulation of enamel mineralization"/>
    <property type="evidence" value="ECO:0007669"/>
    <property type="project" value="InterPro"/>
</dbReference>
<evidence type="ECO:0000313" key="2">
    <source>
        <dbReference type="EMBL" id="KAF6371366.1"/>
    </source>
</evidence>
<feature type="signal peptide" evidence="1">
    <location>
        <begin position="1"/>
        <end position="16"/>
    </location>
</feature>
<dbReference type="Proteomes" id="UP000585614">
    <property type="component" value="Unassembled WGS sequence"/>
</dbReference>
<dbReference type="EMBL" id="JACAGC010000004">
    <property type="protein sequence ID" value="KAF6371366.1"/>
    <property type="molecule type" value="Genomic_DNA"/>
</dbReference>
<dbReference type="GO" id="GO:0042475">
    <property type="term" value="P:odontogenesis of dentin-containing tooth"/>
    <property type="evidence" value="ECO:0007669"/>
    <property type="project" value="InterPro"/>
</dbReference>
<dbReference type="Pfam" id="PF15757">
    <property type="entry name" value="Amelotin"/>
    <property type="match status" value="1"/>
</dbReference>
<dbReference type="PANTHER" id="PTHR36858">
    <property type="entry name" value="AMELOTIN"/>
    <property type="match status" value="1"/>
</dbReference>
<dbReference type="GO" id="GO:0005911">
    <property type="term" value="C:cell-cell junction"/>
    <property type="evidence" value="ECO:0007669"/>
    <property type="project" value="TreeGrafter"/>
</dbReference>
<dbReference type="GO" id="GO:0005604">
    <property type="term" value="C:basement membrane"/>
    <property type="evidence" value="ECO:0007669"/>
    <property type="project" value="TreeGrafter"/>
</dbReference>
<dbReference type="AlphaFoldDB" id="A0A7J7ZBP6"/>
<organism evidence="2 3">
    <name type="scientific">Rhinolophus ferrumequinum</name>
    <name type="common">Greater horseshoe bat</name>
    <dbReference type="NCBI Taxonomy" id="59479"/>
    <lineage>
        <taxon>Eukaryota</taxon>
        <taxon>Metazoa</taxon>
        <taxon>Chordata</taxon>
        <taxon>Craniata</taxon>
        <taxon>Vertebrata</taxon>
        <taxon>Euteleostomi</taxon>
        <taxon>Mammalia</taxon>
        <taxon>Eutheria</taxon>
        <taxon>Laurasiatheria</taxon>
        <taxon>Chiroptera</taxon>
        <taxon>Yinpterochiroptera</taxon>
        <taxon>Rhinolophoidea</taxon>
        <taxon>Rhinolophidae</taxon>
        <taxon>Rhinolophinae</taxon>
        <taxon>Rhinolophus</taxon>
    </lineage>
</organism>
<feature type="chain" id="PRO_5029538777" evidence="1">
    <location>
        <begin position="17"/>
        <end position="278"/>
    </location>
</feature>
<evidence type="ECO:0000313" key="3">
    <source>
        <dbReference type="Proteomes" id="UP000585614"/>
    </source>
</evidence>
<proteinExistence type="predicted"/>
<gene>
    <name evidence="2" type="ORF">mRhiFer1_000650</name>
</gene>
<protein>
    <submittedName>
        <fullName evidence="2">Amelotin</fullName>
    </submittedName>
</protein>
<reference evidence="2 3" key="1">
    <citation type="journal article" date="2020" name="Nature">
        <title>Six reference-quality genomes reveal evolution of bat adaptations.</title>
        <authorList>
            <person name="Jebb D."/>
            <person name="Huang Z."/>
            <person name="Pippel M."/>
            <person name="Hughes G.M."/>
            <person name="Lavrichenko K."/>
            <person name="Devanna P."/>
            <person name="Winkler S."/>
            <person name="Jermiin L.S."/>
            <person name="Skirmuntt E.C."/>
            <person name="Katzourakis A."/>
            <person name="Burkitt-Gray L."/>
            <person name="Ray D.A."/>
            <person name="Sullivan K.A.M."/>
            <person name="Roscito J.G."/>
            <person name="Kirilenko B.M."/>
            <person name="Davalos L.M."/>
            <person name="Corthals A.P."/>
            <person name="Power M.L."/>
            <person name="Jones G."/>
            <person name="Ransome R.D."/>
            <person name="Dechmann D.K.N."/>
            <person name="Locatelli A.G."/>
            <person name="Puechmaille S.J."/>
            <person name="Fedrigo O."/>
            <person name="Jarvis E.D."/>
            <person name="Hiller M."/>
            <person name="Vernes S.C."/>
            <person name="Myers E.W."/>
            <person name="Teeling E.C."/>
        </authorList>
    </citation>
    <scope>NUCLEOTIDE SEQUENCE [LARGE SCALE GENOMIC DNA]</scope>
    <source>
        <strain evidence="2">MRhiFer1</strain>
        <tissue evidence="2">Lung</tissue>
    </source>
</reference>
<evidence type="ECO:0000256" key="1">
    <source>
        <dbReference type="SAM" id="SignalP"/>
    </source>
</evidence>
<dbReference type="PANTHER" id="PTHR36858:SF1">
    <property type="entry name" value="AMELOTIN"/>
    <property type="match status" value="1"/>
</dbReference>
<keyword evidence="1" id="KW-0732">Signal</keyword>